<evidence type="ECO:0000313" key="2">
    <source>
        <dbReference type="EMBL" id="ALI37101.1"/>
    </source>
</evidence>
<reference evidence="3" key="1">
    <citation type="submission" date="2015-10" db="EMBL/GenBank/DDBJ databases">
        <title>Niche specialization of a soil ammonia-oxidizing archaeon, Candidatus Nitrosocosmicus oleophilus.</title>
        <authorList>
            <person name="Jung M.-Y."/>
            <person name="Rhee S.-K."/>
        </authorList>
    </citation>
    <scope>NUCLEOTIDE SEQUENCE [LARGE SCALE GENOMIC DNA]</scope>
    <source>
        <strain evidence="3">MY3</strain>
    </source>
</reference>
<dbReference type="Proteomes" id="UP000058925">
    <property type="component" value="Chromosome"/>
</dbReference>
<proteinExistence type="predicted"/>
<dbReference type="AlphaFoldDB" id="A0A654M3H9"/>
<organism evidence="2 3">
    <name type="scientific">Candidatus Nitrosocosmicus oleophilus</name>
    <dbReference type="NCBI Taxonomy" id="1353260"/>
    <lineage>
        <taxon>Archaea</taxon>
        <taxon>Nitrososphaerota</taxon>
        <taxon>Nitrososphaeria</taxon>
        <taxon>Nitrososphaerales</taxon>
        <taxon>Nitrososphaeraceae</taxon>
        <taxon>Candidatus Nitrosocosmicus</taxon>
    </lineage>
</organism>
<gene>
    <name evidence="2" type="ORF">NMY3_02912</name>
</gene>
<dbReference type="KEGG" id="taa:NMY3_02912"/>
<protein>
    <submittedName>
        <fullName evidence="2">Uncharacterized protein</fullName>
    </submittedName>
</protein>
<accession>A0A654M3H9</accession>
<evidence type="ECO:0000256" key="1">
    <source>
        <dbReference type="SAM" id="MobiDB-lite"/>
    </source>
</evidence>
<keyword evidence="3" id="KW-1185">Reference proteome</keyword>
<evidence type="ECO:0000313" key="3">
    <source>
        <dbReference type="Proteomes" id="UP000058925"/>
    </source>
</evidence>
<feature type="region of interest" description="Disordered" evidence="1">
    <location>
        <begin position="1"/>
        <end position="21"/>
    </location>
</feature>
<feature type="compositionally biased region" description="Basic and acidic residues" evidence="1">
    <location>
        <begin position="1"/>
        <end position="12"/>
    </location>
</feature>
<name>A0A654M3H9_9ARCH</name>
<dbReference type="GeneID" id="60422794"/>
<dbReference type="RefSeq" id="WP_196816240.1">
    <property type="nucleotide sequence ID" value="NZ_CP012850.1"/>
</dbReference>
<dbReference type="EMBL" id="CP012850">
    <property type="protein sequence ID" value="ALI37101.1"/>
    <property type="molecule type" value="Genomic_DNA"/>
</dbReference>
<sequence>MDILENVDKGPDDSNQNYLPNSVRLSSLSSVTTDKVQLWDDFTGNLINEGQRKHSVRNRVGKAKKFCHILKQNLHRT</sequence>